<dbReference type="SUPFAM" id="SSF109854">
    <property type="entry name" value="DinB/YfiT-like putative metalloenzymes"/>
    <property type="match status" value="1"/>
</dbReference>
<keyword evidence="2" id="KW-1185">Reference proteome</keyword>
<name>A0A5D4HA58_9ACTN</name>
<dbReference type="EMBL" id="VSZQ01000603">
    <property type="protein sequence ID" value="TYR37676.1"/>
    <property type="molecule type" value="Genomic_DNA"/>
</dbReference>
<protein>
    <submittedName>
        <fullName evidence="1">DinB family protein</fullName>
    </submittedName>
</protein>
<evidence type="ECO:0000313" key="1">
    <source>
        <dbReference type="EMBL" id="TYR37676.1"/>
    </source>
</evidence>
<sequence length="182" mass="20330">MQGATIRRSSVVVTHTTRSCPEIQALLKSLDAQRSHILDMVDGLDAKDLRRPVLPSGWSCLGLVQHLALDVERFWFRAVMTGDTSVIDALGDIDDAWQVAPDVPPAEVLDRYRRETDLSNSAVTVTTPDTPLVWWPHHLFGEPHLHTVRDVLLHVITETACHAGHLDAARELIDGRRRLVLT</sequence>
<gene>
    <name evidence="1" type="ORF">FY004_39785</name>
</gene>
<reference evidence="1 2" key="1">
    <citation type="submission" date="2019-08" db="EMBL/GenBank/DDBJ databases">
        <title>Draft genome for granaticin producer strain Streptomyces parvus C05.</title>
        <authorList>
            <person name="Gonzalez-Pimentel J.L."/>
        </authorList>
    </citation>
    <scope>NUCLEOTIDE SEQUENCE [LARGE SCALE GENOMIC DNA]</scope>
    <source>
        <strain evidence="1 2">C05</strain>
    </source>
</reference>
<dbReference type="Pfam" id="PF04978">
    <property type="entry name" value="MST"/>
    <property type="match status" value="1"/>
</dbReference>
<proteinExistence type="predicted"/>
<organism evidence="1 2">
    <name type="scientific">Streptomyces parvus</name>
    <dbReference type="NCBI Taxonomy" id="66428"/>
    <lineage>
        <taxon>Bacteria</taxon>
        <taxon>Bacillati</taxon>
        <taxon>Actinomycetota</taxon>
        <taxon>Actinomycetes</taxon>
        <taxon>Kitasatosporales</taxon>
        <taxon>Streptomycetaceae</taxon>
        <taxon>Streptomyces</taxon>
    </lineage>
</organism>
<dbReference type="Gene3D" id="1.20.120.450">
    <property type="entry name" value="dinb family like domain"/>
    <property type="match status" value="1"/>
</dbReference>
<accession>A0A5D4HA58</accession>
<evidence type="ECO:0000313" key="2">
    <source>
        <dbReference type="Proteomes" id="UP000323242"/>
    </source>
</evidence>
<comment type="caution">
    <text evidence="1">The sequence shown here is derived from an EMBL/GenBank/DDBJ whole genome shotgun (WGS) entry which is preliminary data.</text>
</comment>
<dbReference type="Proteomes" id="UP000323242">
    <property type="component" value="Unassembled WGS sequence"/>
</dbReference>
<dbReference type="InterPro" id="IPR007061">
    <property type="entry name" value="MST-like"/>
</dbReference>
<dbReference type="InterPro" id="IPR034660">
    <property type="entry name" value="DinB/YfiT-like"/>
</dbReference>
<dbReference type="AlphaFoldDB" id="A0A5D4HA58"/>